<evidence type="ECO:0000313" key="1">
    <source>
        <dbReference type="EMBL" id="PLS23803.1"/>
    </source>
</evidence>
<name>A0A2N5IPD6_9BIFI</name>
<organism evidence="1 4">
    <name type="scientific">Bifidobacterium imperatoris</name>
    <dbReference type="NCBI Taxonomy" id="2020965"/>
    <lineage>
        <taxon>Bacteria</taxon>
        <taxon>Bacillati</taxon>
        <taxon>Actinomycetota</taxon>
        <taxon>Actinomycetes</taxon>
        <taxon>Bifidobacteriales</taxon>
        <taxon>Bifidobacteriaceae</taxon>
        <taxon>Bifidobacterium</taxon>
    </lineage>
</organism>
<dbReference type="EMBL" id="CP071591">
    <property type="protein sequence ID" value="QSY57803.1"/>
    <property type="molecule type" value="Genomic_DNA"/>
</dbReference>
<evidence type="ECO:0000313" key="2">
    <source>
        <dbReference type="EMBL" id="QSY57761.1"/>
    </source>
</evidence>
<dbReference type="Proteomes" id="UP000234855">
    <property type="component" value="Unassembled WGS sequence"/>
</dbReference>
<dbReference type="EMBL" id="CP071591">
    <property type="protein sequence ID" value="QSY57761.1"/>
    <property type="molecule type" value="Genomic_DNA"/>
</dbReference>
<protein>
    <submittedName>
        <fullName evidence="1">Uncharacterized protein</fullName>
    </submittedName>
</protein>
<evidence type="ECO:0000313" key="4">
    <source>
        <dbReference type="Proteomes" id="UP000234855"/>
    </source>
</evidence>
<reference evidence="1 4" key="1">
    <citation type="submission" date="2017-07" db="EMBL/GenBank/DDBJ databases">
        <title>Bifidobacterium novel species.</title>
        <authorList>
            <person name="Lugli G.A."/>
            <person name="Milani C."/>
            <person name="Duranti S."/>
            <person name="Mangifesta M."/>
        </authorList>
    </citation>
    <scope>NUCLEOTIDE SEQUENCE [LARGE SCALE GENOMIC DNA]</scope>
    <source>
        <strain evidence="1 4">45</strain>
    </source>
</reference>
<evidence type="ECO:0000313" key="5">
    <source>
        <dbReference type="Proteomes" id="UP000663067"/>
    </source>
</evidence>
<evidence type="ECO:0000313" key="3">
    <source>
        <dbReference type="EMBL" id="QSY57803.1"/>
    </source>
</evidence>
<keyword evidence="5" id="KW-1185">Reference proteome</keyword>
<accession>A0A2N5IPD6</accession>
<gene>
    <name evidence="3" type="ORF">BLI708_00180</name>
    <name evidence="2" type="ORF">BLI708_11335</name>
    <name evidence="1" type="ORF">Tam1G_2144</name>
</gene>
<sequence length="67" mass="7787">MSAVAAAPKAHRIGKPIMLTQAEIDKRKSALEREYGTREELERRKQLYPLSADEFWALDELEWLEAE</sequence>
<dbReference type="RefSeq" id="WP_133125014.1">
    <property type="nucleotide sequence ID" value="NZ_CP071591.1"/>
</dbReference>
<dbReference type="EMBL" id="NMWV01000043">
    <property type="protein sequence ID" value="PLS23803.1"/>
    <property type="molecule type" value="Genomic_DNA"/>
</dbReference>
<dbReference type="AlphaFoldDB" id="A0A2N5IPD6"/>
<proteinExistence type="predicted"/>
<dbReference type="Proteomes" id="UP000663067">
    <property type="component" value="Chromosome"/>
</dbReference>
<reference evidence="2 5" key="2">
    <citation type="submission" date="2021-03" db="EMBL/GenBank/DDBJ databases">
        <title>Genome sequencing of Bifidobacterium imperatoris JCM 32708.</title>
        <authorList>
            <person name="Kim J."/>
        </authorList>
    </citation>
    <scope>NUCLEOTIDE SEQUENCE [LARGE SCALE GENOMIC DNA]</scope>
    <source>
        <strain evidence="2 5">JCM 32708</strain>
    </source>
</reference>